<dbReference type="Gene3D" id="2.40.260.10">
    <property type="entry name" value="Sortase"/>
    <property type="match status" value="1"/>
</dbReference>
<evidence type="ECO:0000313" key="7">
    <source>
        <dbReference type="Proteomes" id="UP000472755"/>
    </source>
</evidence>
<dbReference type="RefSeq" id="WP_155201211.1">
    <property type="nucleotide sequence ID" value="NZ_JBBNKJ010000032.1"/>
</dbReference>
<sequence>MGNRLIKILDKSLDTVIVIVCILLLLIGTYSLMDNLWLYENATDRSSLTYKPALDEPLQEEKRISENQIAWITVNDTDIDYPVMQGKDNYEYLNKDPYGEFSLSGSIFLDARNDPDFKDDYSLIYGHHMEKGAMFGALDDFQDRAYFDQRRSGTIMTDERSYELRLFAVCSAEANETVLFDPQGRTISEVLAFLRGKAIIYNEPTEGERIVALSTCSGGTSIMRLLVFGTIHER</sequence>
<evidence type="ECO:0000256" key="1">
    <source>
        <dbReference type="ARBA" id="ARBA00022801"/>
    </source>
</evidence>
<dbReference type="EMBL" id="WMZU01000054">
    <property type="protein sequence ID" value="MTS29162.1"/>
    <property type="molecule type" value="Genomic_DNA"/>
</dbReference>
<dbReference type="Proteomes" id="UP000449193">
    <property type="component" value="Unassembled WGS sequence"/>
</dbReference>
<evidence type="ECO:0000313" key="6">
    <source>
        <dbReference type="Proteomes" id="UP000449193"/>
    </source>
</evidence>
<dbReference type="InterPro" id="IPR005754">
    <property type="entry name" value="Sortase"/>
</dbReference>
<proteinExistence type="predicted"/>
<dbReference type="Pfam" id="PF04203">
    <property type="entry name" value="Sortase"/>
    <property type="match status" value="1"/>
</dbReference>
<dbReference type="Proteomes" id="UP000472755">
    <property type="component" value="Unassembled WGS sequence"/>
</dbReference>
<comment type="caution">
    <text evidence="5">The sequence shown here is derived from an EMBL/GenBank/DDBJ whole genome shotgun (WGS) entry which is preliminary data.</text>
</comment>
<dbReference type="GO" id="GO:0016787">
    <property type="term" value="F:hydrolase activity"/>
    <property type="evidence" value="ECO:0007669"/>
    <property type="project" value="UniProtKB-KW"/>
</dbReference>
<dbReference type="EMBL" id="WMZR01000009">
    <property type="protein sequence ID" value="MTS51509.1"/>
    <property type="molecule type" value="Genomic_DNA"/>
</dbReference>
<dbReference type="SUPFAM" id="SSF63817">
    <property type="entry name" value="Sortase"/>
    <property type="match status" value="1"/>
</dbReference>
<keyword evidence="3" id="KW-0812">Transmembrane</keyword>
<dbReference type="AlphaFoldDB" id="A0A6I3Q8L8"/>
<keyword evidence="3" id="KW-0472">Membrane</keyword>
<dbReference type="InterPro" id="IPR023365">
    <property type="entry name" value="Sortase_dom-sf"/>
</dbReference>
<accession>A0A6I3Q8L8</accession>
<feature type="active site" description="Acyl-thioester intermediate" evidence="2">
    <location>
        <position position="216"/>
    </location>
</feature>
<protein>
    <submittedName>
        <fullName evidence="5">Sortase</fullName>
    </submittedName>
</protein>
<dbReference type="InterPro" id="IPR009835">
    <property type="entry name" value="SrtB"/>
</dbReference>
<keyword evidence="1" id="KW-0378">Hydrolase</keyword>
<evidence type="ECO:0000256" key="3">
    <source>
        <dbReference type="SAM" id="Phobius"/>
    </source>
</evidence>
<name>A0A6I3Q8L8_9FIRM</name>
<organism evidence="5 6">
    <name type="scientific">Ruthenibacterium lactatiformans</name>
    <dbReference type="NCBI Taxonomy" id="1550024"/>
    <lineage>
        <taxon>Bacteria</taxon>
        <taxon>Bacillati</taxon>
        <taxon>Bacillota</taxon>
        <taxon>Clostridia</taxon>
        <taxon>Eubacteriales</taxon>
        <taxon>Oscillospiraceae</taxon>
        <taxon>Ruthenibacterium</taxon>
    </lineage>
</organism>
<evidence type="ECO:0000313" key="4">
    <source>
        <dbReference type="EMBL" id="MTS29162.1"/>
    </source>
</evidence>
<evidence type="ECO:0000256" key="2">
    <source>
        <dbReference type="PIRSR" id="PIRSR605754-1"/>
    </source>
</evidence>
<dbReference type="CDD" id="cd05826">
    <property type="entry name" value="Sortase_B"/>
    <property type="match status" value="1"/>
</dbReference>
<reference evidence="6 7" key="1">
    <citation type="journal article" date="2019" name="Nat. Med.">
        <title>A library of human gut bacterial isolates paired with longitudinal multiomics data enables mechanistic microbiome research.</title>
        <authorList>
            <person name="Poyet M."/>
            <person name="Groussin M."/>
            <person name="Gibbons S.M."/>
            <person name="Avila-Pacheco J."/>
            <person name="Jiang X."/>
            <person name="Kearney S.M."/>
            <person name="Perrotta A.R."/>
            <person name="Berdy B."/>
            <person name="Zhao S."/>
            <person name="Lieberman T.D."/>
            <person name="Swanson P.K."/>
            <person name="Smith M."/>
            <person name="Roesemann S."/>
            <person name="Alexander J.E."/>
            <person name="Rich S.A."/>
            <person name="Livny J."/>
            <person name="Vlamakis H."/>
            <person name="Clish C."/>
            <person name="Bullock K."/>
            <person name="Deik A."/>
            <person name="Scott J."/>
            <person name="Pierce K.A."/>
            <person name="Xavier R.J."/>
            <person name="Alm E.J."/>
        </authorList>
    </citation>
    <scope>NUCLEOTIDE SEQUENCE [LARGE SCALE GENOMIC DNA]</scope>
    <source>
        <strain evidence="4 7">BIOML-A4</strain>
        <strain evidence="5 6">BIOML-A7</strain>
    </source>
</reference>
<evidence type="ECO:0000313" key="5">
    <source>
        <dbReference type="EMBL" id="MTS51509.1"/>
    </source>
</evidence>
<feature type="active site" description="Proton donor/acceptor" evidence="2">
    <location>
        <position position="127"/>
    </location>
</feature>
<keyword evidence="3" id="KW-1133">Transmembrane helix</keyword>
<gene>
    <name evidence="5" type="ORF">GMD52_08135</name>
    <name evidence="4" type="ORF">GMD59_18040</name>
</gene>
<feature type="transmembrane region" description="Helical" evidence="3">
    <location>
        <begin position="12"/>
        <end position="33"/>
    </location>
</feature>